<dbReference type="AlphaFoldDB" id="A0A6C0KNA9"/>
<proteinExistence type="predicted"/>
<organism evidence="2">
    <name type="scientific">viral metagenome</name>
    <dbReference type="NCBI Taxonomy" id="1070528"/>
    <lineage>
        <taxon>unclassified sequences</taxon>
        <taxon>metagenomes</taxon>
        <taxon>organismal metagenomes</taxon>
    </lineage>
</organism>
<keyword evidence="1" id="KW-0472">Membrane</keyword>
<name>A0A6C0KNA9_9ZZZZ</name>
<dbReference type="EMBL" id="MN740937">
    <property type="protein sequence ID" value="QHU18763.1"/>
    <property type="molecule type" value="Genomic_DNA"/>
</dbReference>
<protein>
    <submittedName>
        <fullName evidence="2">Uncharacterized protein</fullName>
    </submittedName>
</protein>
<sequence length="291" mass="33634">MTPIVTLFVILIILYLVAYFIGRKYLETFENKDYPKPRFNDDGTPETLMNSTLYPAEKPYTLDPIDNIDDYDISAVFQNQGSKVASRKQLSDAMTRYPLDWSVQPPNSQFFQENQAQFEKQKAEEANNPPVTSFYKEIDGSSMVPPNTEAIDEEEKKILQTYQPESSKGLLEYSVDDVKALLEKVYSRKGLIPVIEKSKQGNNVWEITEVKEKNPKIVWADEQEKEIQREAMTQRGEEVIEVPYTATDLAAGLDPFFQARNSVRDGKYDYTQWTPGLQRMFAPTYPIKNWY</sequence>
<feature type="transmembrane region" description="Helical" evidence="1">
    <location>
        <begin position="6"/>
        <end position="22"/>
    </location>
</feature>
<accession>A0A6C0KNA9</accession>
<evidence type="ECO:0000313" key="2">
    <source>
        <dbReference type="EMBL" id="QHU18763.1"/>
    </source>
</evidence>
<reference evidence="2" key="1">
    <citation type="journal article" date="2020" name="Nature">
        <title>Giant virus diversity and host interactions through global metagenomics.</title>
        <authorList>
            <person name="Schulz F."/>
            <person name="Roux S."/>
            <person name="Paez-Espino D."/>
            <person name="Jungbluth S."/>
            <person name="Walsh D.A."/>
            <person name="Denef V.J."/>
            <person name="McMahon K.D."/>
            <person name="Konstantinidis K.T."/>
            <person name="Eloe-Fadrosh E.A."/>
            <person name="Kyrpides N.C."/>
            <person name="Woyke T."/>
        </authorList>
    </citation>
    <scope>NUCLEOTIDE SEQUENCE</scope>
    <source>
        <strain evidence="2">GVMAG-S-3300013006-158</strain>
    </source>
</reference>
<keyword evidence="1" id="KW-1133">Transmembrane helix</keyword>
<evidence type="ECO:0000256" key="1">
    <source>
        <dbReference type="SAM" id="Phobius"/>
    </source>
</evidence>
<keyword evidence="1" id="KW-0812">Transmembrane</keyword>